<dbReference type="AlphaFoldDB" id="A0AAE0KXV3"/>
<evidence type="ECO:0000259" key="1">
    <source>
        <dbReference type="Pfam" id="PF12697"/>
    </source>
</evidence>
<reference evidence="2 3" key="1">
    <citation type="journal article" date="2015" name="Genome Biol. Evol.">
        <title>Comparative Genomics of a Bacterivorous Green Alga Reveals Evolutionary Causalities and Consequences of Phago-Mixotrophic Mode of Nutrition.</title>
        <authorList>
            <person name="Burns J.A."/>
            <person name="Paasch A."/>
            <person name="Narechania A."/>
            <person name="Kim E."/>
        </authorList>
    </citation>
    <scope>NUCLEOTIDE SEQUENCE [LARGE SCALE GENOMIC DNA]</scope>
    <source>
        <strain evidence="2 3">PLY_AMNH</strain>
    </source>
</reference>
<keyword evidence="3" id="KW-1185">Reference proteome</keyword>
<gene>
    <name evidence="2" type="ORF">CYMTET_26514</name>
</gene>
<evidence type="ECO:0000313" key="3">
    <source>
        <dbReference type="Proteomes" id="UP001190700"/>
    </source>
</evidence>
<proteinExistence type="predicted"/>
<comment type="caution">
    <text evidence="2">The sequence shown here is derived from an EMBL/GenBank/DDBJ whole genome shotgun (WGS) entry which is preliminary data.</text>
</comment>
<dbReference type="InterPro" id="IPR050471">
    <property type="entry name" value="AB_hydrolase"/>
</dbReference>
<feature type="domain" description="AB hydrolase-1" evidence="1">
    <location>
        <begin position="59"/>
        <end position="336"/>
    </location>
</feature>
<accession>A0AAE0KXV3</accession>
<dbReference type="Gene3D" id="3.40.50.1820">
    <property type="entry name" value="alpha/beta hydrolase"/>
    <property type="match status" value="1"/>
</dbReference>
<dbReference type="InterPro" id="IPR000073">
    <property type="entry name" value="AB_hydrolase_1"/>
</dbReference>
<dbReference type="PANTHER" id="PTHR43433:SF5">
    <property type="entry name" value="AB HYDROLASE-1 DOMAIN-CONTAINING PROTEIN"/>
    <property type="match status" value="1"/>
</dbReference>
<organism evidence="2 3">
    <name type="scientific">Cymbomonas tetramitiformis</name>
    <dbReference type="NCBI Taxonomy" id="36881"/>
    <lineage>
        <taxon>Eukaryota</taxon>
        <taxon>Viridiplantae</taxon>
        <taxon>Chlorophyta</taxon>
        <taxon>Pyramimonadophyceae</taxon>
        <taxon>Pyramimonadales</taxon>
        <taxon>Pyramimonadaceae</taxon>
        <taxon>Cymbomonas</taxon>
    </lineage>
</organism>
<sequence length="354" mass="39885">MVSGLDKFSVFQLQSEITRRSAYDECVPIKEKALPRGFVQRPGATIHYLTYGDKSKPCLFFIHGSEQNNAAWWRIIPTLTNEYFCISMSIRSWGQSFVDDDNVDAVDPSLFGGDALAIIDQEKLKSVSIICHSIGGVVAVRAAFEEPERVERIIFCNSFAGFGDGAGPLERSICDTLWNPSVFIFGSSAEAWKLIYHRRDSMAKELRKDMPWIDSDRMSLLGGDRALTSLAPSFREREPAMACLHDAISAQNVQFARLAVFKRINALWNNNLMVPPADFRAKFTGPVHFITSELDGIMPWEFAEYRAAQLGDNTTLKYFTGSGHSVNVENADEFNAHLRQYLQGQYKDPCKRKL</sequence>
<dbReference type="SUPFAM" id="SSF53474">
    <property type="entry name" value="alpha/beta-Hydrolases"/>
    <property type="match status" value="1"/>
</dbReference>
<protein>
    <recommendedName>
        <fullName evidence="1">AB hydrolase-1 domain-containing protein</fullName>
    </recommendedName>
</protein>
<dbReference type="Proteomes" id="UP001190700">
    <property type="component" value="Unassembled WGS sequence"/>
</dbReference>
<name>A0AAE0KXV3_9CHLO</name>
<dbReference type="Pfam" id="PF12697">
    <property type="entry name" value="Abhydrolase_6"/>
    <property type="match status" value="1"/>
</dbReference>
<dbReference type="InterPro" id="IPR029058">
    <property type="entry name" value="AB_hydrolase_fold"/>
</dbReference>
<dbReference type="PANTHER" id="PTHR43433">
    <property type="entry name" value="HYDROLASE, ALPHA/BETA FOLD FAMILY PROTEIN"/>
    <property type="match status" value="1"/>
</dbReference>
<dbReference type="EMBL" id="LGRX02014368">
    <property type="protein sequence ID" value="KAK3264766.1"/>
    <property type="molecule type" value="Genomic_DNA"/>
</dbReference>
<evidence type="ECO:0000313" key="2">
    <source>
        <dbReference type="EMBL" id="KAK3264766.1"/>
    </source>
</evidence>